<dbReference type="Proteomes" id="UP000562322">
    <property type="component" value="Unassembled WGS sequence"/>
</dbReference>
<evidence type="ECO:0000256" key="1">
    <source>
        <dbReference type="ARBA" id="ARBA00022737"/>
    </source>
</evidence>
<dbReference type="PANTHER" id="PTHR23120:SF42">
    <property type="entry name" value="MAESTRO HEAT-LIKE REPEAT FAMILY MEMBER 3"/>
    <property type="match status" value="1"/>
</dbReference>
<evidence type="ECO:0000313" key="5">
    <source>
        <dbReference type="Proteomes" id="UP000562322"/>
    </source>
</evidence>
<dbReference type="InterPro" id="IPR048465">
    <property type="entry name" value="Maestro-like_HEAT"/>
</dbReference>
<dbReference type="SUPFAM" id="SSF48371">
    <property type="entry name" value="ARM repeat"/>
    <property type="match status" value="1"/>
</dbReference>
<dbReference type="Pfam" id="PF21047">
    <property type="entry name" value="HEAT_Maestro"/>
    <property type="match status" value="1"/>
</dbReference>
<dbReference type="InterPro" id="IPR016024">
    <property type="entry name" value="ARM-type_fold"/>
</dbReference>
<dbReference type="EMBL" id="VXAV01006659">
    <property type="protein sequence ID" value="NXL90058.1"/>
    <property type="molecule type" value="Genomic_DNA"/>
</dbReference>
<evidence type="ECO:0000313" key="4">
    <source>
        <dbReference type="EMBL" id="NXL90058.1"/>
    </source>
</evidence>
<dbReference type="Gene3D" id="1.25.10.10">
    <property type="entry name" value="Leucine-rich Repeat Variant"/>
    <property type="match status" value="1"/>
</dbReference>
<dbReference type="InterPro" id="IPR055406">
    <property type="entry name" value="HEAT_Maestro"/>
</dbReference>
<proteinExistence type="predicted"/>
<gene>
    <name evidence="4" type="primary">Mroh7</name>
    <name evidence="4" type="ORF">ALELAT_R08083</name>
</gene>
<name>A0A7L0WFV7_ALELA</name>
<feature type="domain" description="Maestro/Maestro-like HEAT-repeats" evidence="3">
    <location>
        <begin position="228"/>
        <end position="441"/>
    </location>
</feature>
<feature type="non-terminal residue" evidence="4">
    <location>
        <position position="441"/>
    </location>
</feature>
<protein>
    <submittedName>
        <fullName evidence="4">MROH7 protein</fullName>
    </submittedName>
</protein>
<evidence type="ECO:0000259" key="2">
    <source>
        <dbReference type="Pfam" id="PF21047"/>
    </source>
</evidence>
<dbReference type="Pfam" id="PF23227">
    <property type="entry name" value="HEAT_MROH2B_C"/>
    <property type="match status" value="1"/>
</dbReference>
<keyword evidence="1" id="KW-0677">Repeat</keyword>
<feature type="domain" description="Maestro-like HEAT-repeats" evidence="2">
    <location>
        <begin position="61"/>
        <end position="187"/>
    </location>
</feature>
<accession>A0A7L0WFV7</accession>
<dbReference type="GO" id="GO:0005737">
    <property type="term" value="C:cytoplasm"/>
    <property type="evidence" value="ECO:0007669"/>
    <property type="project" value="TreeGrafter"/>
</dbReference>
<reference evidence="4 5" key="1">
    <citation type="submission" date="2019-09" db="EMBL/GenBank/DDBJ databases">
        <title>Bird 10,000 Genomes (B10K) Project - Family phase.</title>
        <authorList>
            <person name="Zhang G."/>
        </authorList>
    </citation>
    <scope>NUCLEOTIDE SEQUENCE [LARGE SCALE GENOMIC DNA]</scope>
    <source>
        <strain evidence="4">B10K-DU-001-39</strain>
        <tissue evidence="4">Muscle</tissue>
    </source>
</reference>
<sequence length="441" mass="50703">MDKMLMQWIENSPSSSLQELQNILKVLLPFTNSQDTTVCERALGRITRLANFLATTLLQEDFGKYLQPSHRTGIVLVAVEAMRDSNTYDETTARSMLDVAIKDPGFWLTDVPRIIRCVYQNMECISTTAHQRKSSQGSLDIVLLQLTNQRPGEVVRSLLALSPISDRVAMAMWQVVVSQMVTLQKVLRELLAVLGDQEQRRLFPCVRRHARVCRLPVSYQRRPDYEVLYHLQRLLKHPRPAMFPLVLTMLLTLSETPEMARRIGLKLPDIMEAMQHASSDTKMKTFLLTRNVMRHMKRKPKQASSVAVQLAGKLLPLFSDESSQVRELSIRLCKKMMETVVWCHKRKMRKIVQRGLLPFFLHMNDQAESVAKASAEALIVAAEFLQWKELKRLVKTGQTFRIGEYLLQRDPRTVEEKLQQSLMYLQDSQAAIREAAVRFIG</sequence>
<feature type="non-terminal residue" evidence="4">
    <location>
        <position position="1"/>
    </location>
</feature>
<dbReference type="OrthoDB" id="9421177at2759"/>
<dbReference type="PANTHER" id="PTHR23120">
    <property type="entry name" value="MAESTRO-RELATED HEAT DOMAIN-CONTAINING"/>
    <property type="match status" value="1"/>
</dbReference>
<keyword evidence="5" id="KW-1185">Reference proteome</keyword>
<dbReference type="InterPro" id="IPR011989">
    <property type="entry name" value="ARM-like"/>
</dbReference>
<organism evidence="4 5">
    <name type="scientific">Alectura lathami</name>
    <name type="common">Australian brush turkey</name>
    <dbReference type="NCBI Taxonomy" id="81907"/>
    <lineage>
        <taxon>Eukaryota</taxon>
        <taxon>Metazoa</taxon>
        <taxon>Chordata</taxon>
        <taxon>Craniata</taxon>
        <taxon>Vertebrata</taxon>
        <taxon>Euteleostomi</taxon>
        <taxon>Archelosauria</taxon>
        <taxon>Archosauria</taxon>
        <taxon>Dinosauria</taxon>
        <taxon>Saurischia</taxon>
        <taxon>Theropoda</taxon>
        <taxon>Coelurosauria</taxon>
        <taxon>Aves</taxon>
        <taxon>Neognathae</taxon>
        <taxon>Galloanserae</taxon>
        <taxon>Galliformes</taxon>
        <taxon>Megapodiidae</taxon>
        <taxon>Alectura</taxon>
    </lineage>
</organism>
<dbReference type="AlphaFoldDB" id="A0A7L0WFV7"/>
<comment type="caution">
    <text evidence="4">The sequence shown here is derived from an EMBL/GenBank/DDBJ whole genome shotgun (WGS) entry which is preliminary data.</text>
</comment>
<evidence type="ECO:0000259" key="3">
    <source>
        <dbReference type="Pfam" id="PF23227"/>
    </source>
</evidence>
<dbReference type="InterPro" id="IPR045206">
    <property type="entry name" value="Maestro_heat-like_prot"/>
</dbReference>